<dbReference type="Gene3D" id="1.10.3120.10">
    <property type="entry name" value="Trigger factor, C-terminal domain"/>
    <property type="match status" value="1"/>
</dbReference>
<comment type="subcellular location">
    <subcellularLocation>
        <location evidence="12">Cytoplasm</location>
    </subcellularLocation>
    <text evidence="12">About half TF is bound to the ribosome near the polypeptide exit tunnel while the other half is free in the cytoplasm.</text>
</comment>
<dbReference type="Pfam" id="PF05698">
    <property type="entry name" value="Trigger_C"/>
    <property type="match status" value="1"/>
</dbReference>
<evidence type="ECO:0000256" key="10">
    <source>
        <dbReference type="ARBA" id="ARBA00023306"/>
    </source>
</evidence>
<feature type="compositionally biased region" description="Low complexity" evidence="16">
    <location>
        <begin position="453"/>
        <end position="465"/>
    </location>
</feature>
<evidence type="ECO:0000256" key="9">
    <source>
        <dbReference type="ARBA" id="ARBA00023235"/>
    </source>
</evidence>
<dbReference type="Proteomes" id="UP000243799">
    <property type="component" value="Unassembled WGS sequence"/>
</dbReference>
<dbReference type="Pfam" id="PF00254">
    <property type="entry name" value="FKBP_C"/>
    <property type="match status" value="1"/>
</dbReference>
<comment type="similarity">
    <text evidence="2 12 14">Belongs to the FKBP-type PPIase family. Tig subfamily.</text>
</comment>
<evidence type="ECO:0000313" key="19">
    <source>
        <dbReference type="Proteomes" id="UP000243799"/>
    </source>
</evidence>
<evidence type="ECO:0000256" key="7">
    <source>
        <dbReference type="ARBA" id="ARBA00023110"/>
    </source>
</evidence>
<feature type="region of interest" description="Disordered" evidence="16">
    <location>
        <begin position="438"/>
        <end position="485"/>
    </location>
</feature>
<dbReference type="HAMAP" id="MF_00303">
    <property type="entry name" value="Trigger_factor_Tig"/>
    <property type="match status" value="1"/>
</dbReference>
<evidence type="ECO:0000313" key="18">
    <source>
        <dbReference type="EMBL" id="SFB26666.1"/>
    </source>
</evidence>
<keyword evidence="15" id="KW-0175">Coiled coil</keyword>
<dbReference type="Gene3D" id="3.30.70.1050">
    <property type="entry name" value="Trigger factor ribosome-binding domain"/>
    <property type="match status" value="1"/>
</dbReference>
<dbReference type="EC" id="5.2.1.8" evidence="3 12"/>
<dbReference type="PANTHER" id="PTHR30560">
    <property type="entry name" value="TRIGGER FACTOR CHAPERONE AND PEPTIDYL-PROLYL CIS/TRANS ISOMERASE"/>
    <property type="match status" value="1"/>
</dbReference>
<dbReference type="NCBIfam" id="TIGR00115">
    <property type="entry name" value="tig"/>
    <property type="match status" value="1"/>
</dbReference>
<dbReference type="EMBL" id="FOKG01000007">
    <property type="protein sequence ID" value="SFB26666.1"/>
    <property type="molecule type" value="Genomic_DNA"/>
</dbReference>
<feature type="coiled-coil region" evidence="15">
    <location>
        <begin position="249"/>
        <end position="279"/>
    </location>
</feature>
<evidence type="ECO:0000256" key="15">
    <source>
        <dbReference type="SAM" id="Coils"/>
    </source>
</evidence>
<dbReference type="GO" id="GO:0051301">
    <property type="term" value="P:cell division"/>
    <property type="evidence" value="ECO:0007669"/>
    <property type="project" value="UniProtKB-KW"/>
</dbReference>
<dbReference type="Gene3D" id="3.10.50.40">
    <property type="match status" value="1"/>
</dbReference>
<dbReference type="OrthoDB" id="9767721at2"/>
<dbReference type="RefSeq" id="WP_091673436.1">
    <property type="nucleotide sequence ID" value="NZ_FOKG01000007.1"/>
</dbReference>
<dbReference type="GO" id="GO:0043335">
    <property type="term" value="P:protein unfolding"/>
    <property type="evidence" value="ECO:0007669"/>
    <property type="project" value="TreeGrafter"/>
</dbReference>
<keyword evidence="10 12" id="KW-0131">Cell cycle</keyword>
<protein>
    <recommendedName>
        <fullName evidence="4 12">Trigger factor</fullName>
        <shortName evidence="12">TF</shortName>
        <ecNumber evidence="3 12">5.2.1.8</ecNumber>
    </recommendedName>
    <alternativeName>
        <fullName evidence="11 12">PPIase</fullName>
    </alternativeName>
</protein>
<dbReference type="SUPFAM" id="SSF54534">
    <property type="entry name" value="FKBP-like"/>
    <property type="match status" value="1"/>
</dbReference>
<evidence type="ECO:0000256" key="3">
    <source>
        <dbReference type="ARBA" id="ARBA00013194"/>
    </source>
</evidence>
<dbReference type="GO" id="GO:0051083">
    <property type="term" value="P:'de novo' cotranslational protein folding"/>
    <property type="evidence" value="ECO:0007669"/>
    <property type="project" value="TreeGrafter"/>
</dbReference>
<dbReference type="Pfam" id="PF05697">
    <property type="entry name" value="Trigger_N"/>
    <property type="match status" value="1"/>
</dbReference>
<dbReference type="InterPro" id="IPR036611">
    <property type="entry name" value="Trigger_fac_ribosome-bd_sf"/>
</dbReference>
<dbReference type="GO" id="GO:0043022">
    <property type="term" value="F:ribosome binding"/>
    <property type="evidence" value="ECO:0007669"/>
    <property type="project" value="TreeGrafter"/>
</dbReference>
<accession>A0A1I0ZNI4</accession>
<dbReference type="InterPro" id="IPR008881">
    <property type="entry name" value="Trigger_fac_ribosome-bd_bac"/>
</dbReference>
<evidence type="ECO:0000256" key="5">
    <source>
        <dbReference type="ARBA" id="ARBA00022490"/>
    </source>
</evidence>
<gene>
    <name evidence="12" type="primary">tig</name>
    <name evidence="18" type="ORF">SAMN05216266_107113</name>
</gene>
<evidence type="ECO:0000256" key="2">
    <source>
        <dbReference type="ARBA" id="ARBA00005464"/>
    </source>
</evidence>
<dbReference type="SUPFAM" id="SSF102735">
    <property type="entry name" value="Trigger factor ribosome-binding domain"/>
    <property type="match status" value="1"/>
</dbReference>
<dbReference type="InterPro" id="IPR008880">
    <property type="entry name" value="Trigger_fac_C"/>
</dbReference>
<name>A0A1I0ZNI4_9PSEU</name>
<comment type="catalytic activity">
    <reaction evidence="1 12 13">
        <text>[protein]-peptidylproline (omega=180) = [protein]-peptidylproline (omega=0)</text>
        <dbReference type="Rhea" id="RHEA:16237"/>
        <dbReference type="Rhea" id="RHEA-COMP:10747"/>
        <dbReference type="Rhea" id="RHEA-COMP:10748"/>
        <dbReference type="ChEBI" id="CHEBI:83833"/>
        <dbReference type="ChEBI" id="CHEBI:83834"/>
        <dbReference type="EC" id="5.2.1.8"/>
    </reaction>
</comment>
<keyword evidence="8 12" id="KW-0143">Chaperone</keyword>
<feature type="compositionally biased region" description="Low complexity" evidence="16">
    <location>
        <begin position="476"/>
        <end position="485"/>
    </location>
</feature>
<dbReference type="FunFam" id="3.10.50.40:FF:000019">
    <property type="entry name" value="Trigger factor"/>
    <property type="match status" value="1"/>
</dbReference>
<dbReference type="STRING" id="490629.SAMN05216266_107113"/>
<comment type="domain">
    <text evidence="12">Consists of 3 domains; the N-terminus binds the ribosome, the middle domain has PPIase activity, while the C-terminus has intrinsic chaperone activity on its own.</text>
</comment>
<keyword evidence="19" id="KW-1185">Reference proteome</keyword>
<dbReference type="GO" id="GO:0005737">
    <property type="term" value="C:cytoplasm"/>
    <property type="evidence" value="ECO:0007669"/>
    <property type="project" value="UniProtKB-SubCell"/>
</dbReference>
<evidence type="ECO:0000256" key="11">
    <source>
        <dbReference type="ARBA" id="ARBA00029986"/>
    </source>
</evidence>
<dbReference type="InterPro" id="IPR005215">
    <property type="entry name" value="Trig_fac"/>
</dbReference>
<evidence type="ECO:0000256" key="12">
    <source>
        <dbReference type="HAMAP-Rule" id="MF_00303"/>
    </source>
</evidence>
<dbReference type="InterPro" id="IPR001179">
    <property type="entry name" value="PPIase_FKBP_dom"/>
</dbReference>
<keyword evidence="7 12" id="KW-0697">Rotamase</keyword>
<evidence type="ECO:0000256" key="13">
    <source>
        <dbReference type="PROSITE-ProRule" id="PRU00277"/>
    </source>
</evidence>
<reference evidence="19" key="1">
    <citation type="submission" date="2016-10" db="EMBL/GenBank/DDBJ databases">
        <authorList>
            <person name="Varghese N."/>
            <person name="Submissions S."/>
        </authorList>
    </citation>
    <scope>NUCLEOTIDE SEQUENCE [LARGE SCALE GENOMIC DNA]</scope>
    <source>
        <strain evidence="19">CGMCC 4.3568</strain>
    </source>
</reference>
<organism evidence="18 19">
    <name type="scientific">Amycolatopsis marina</name>
    <dbReference type="NCBI Taxonomy" id="490629"/>
    <lineage>
        <taxon>Bacteria</taxon>
        <taxon>Bacillati</taxon>
        <taxon>Actinomycetota</taxon>
        <taxon>Actinomycetes</taxon>
        <taxon>Pseudonocardiales</taxon>
        <taxon>Pseudonocardiaceae</taxon>
        <taxon>Amycolatopsis</taxon>
    </lineage>
</organism>
<dbReference type="PIRSF" id="PIRSF003095">
    <property type="entry name" value="Trigger_factor"/>
    <property type="match status" value="1"/>
</dbReference>
<evidence type="ECO:0000256" key="1">
    <source>
        <dbReference type="ARBA" id="ARBA00000971"/>
    </source>
</evidence>
<dbReference type="InterPro" id="IPR046357">
    <property type="entry name" value="PPIase_dom_sf"/>
</dbReference>
<comment type="function">
    <text evidence="12">Involved in protein export. Acts as a chaperone by maintaining the newly synthesized protein in an open conformation. Functions as a peptidyl-prolyl cis-trans isomerase.</text>
</comment>
<evidence type="ECO:0000256" key="8">
    <source>
        <dbReference type="ARBA" id="ARBA00023186"/>
    </source>
</evidence>
<dbReference type="PANTHER" id="PTHR30560:SF3">
    <property type="entry name" value="TRIGGER FACTOR-LIKE PROTEIN TIG, CHLOROPLASTIC"/>
    <property type="match status" value="1"/>
</dbReference>
<dbReference type="InterPro" id="IPR027304">
    <property type="entry name" value="Trigger_fact/SurA_dom_sf"/>
</dbReference>
<feature type="compositionally biased region" description="Acidic residues" evidence="16">
    <location>
        <begin position="466"/>
        <end position="475"/>
    </location>
</feature>
<feature type="coiled-coil region" evidence="15">
    <location>
        <begin position="329"/>
        <end position="356"/>
    </location>
</feature>
<sequence>MKSTVEQLSPTRVKINVEVPFDELKPNFDRAYRKIAQQVRIPGFRPGKAPARVLESRIGRAPVLDEVVNEVIPAKYMEAVQAGEVRTLGRPDFEVTKLEDREVLEFTAEVDVRPDITLPEFTGISVSVDDVELTEAEVDEQLDELRARFGTLKGVDRPAENGDFVSIDLSATVDGEEVPDASTSGLSYEIGSGQLVDGIDEAIIGANEGETKTFTTRLVAGDYAGKDAEVSVTVQSVKERELPEPDDEFAQLASEFDTLEELKNDLRERLSRVKRMQQGVQARDKVLESLLDSTEVPLPENVVAGEIENRKHDAIHPFDHDEEAFAKALESEGKTLEDFENEAREESEKAVRTQLLLDTIADSENVQVNDAELTERIIYQAQRFGVSPDEYVQRAQQSGQLGAIYADVRRGKALASIVRSATVTDSAGEPIDLDELFGKEDGAEENDTAIDVTEAATAESTSEATESGDADETDVTETAGTTTDR</sequence>
<dbReference type="GO" id="GO:0044183">
    <property type="term" value="F:protein folding chaperone"/>
    <property type="evidence" value="ECO:0007669"/>
    <property type="project" value="TreeGrafter"/>
</dbReference>
<dbReference type="InterPro" id="IPR037041">
    <property type="entry name" value="Trigger_fac_C_sf"/>
</dbReference>
<keyword evidence="6 12" id="KW-0132">Cell division</keyword>
<keyword evidence="5 12" id="KW-0963">Cytoplasm</keyword>
<dbReference type="GO" id="GO:0015031">
    <property type="term" value="P:protein transport"/>
    <property type="evidence" value="ECO:0007669"/>
    <property type="project" value="UniProtKB-UniRule"/>
</dbReference>
<evidence type="ECO:0000256" key="14">
    <source>
        <dbReference type="RuleBase" id="RU003914"/>
    </source>
</evidence>
<evidence type="ECO:0000256" key="16">
    <source>
        <dbReference type="SAM" id="MobiDB-lite"/>
    </source>
</evidence>
<dbReference type="AlphaFoldDB" id="A0A1I0ZNI4"/>
<dbReference type="PROSITE" id="PS50059">
    <property type="entry name" value="FKBP_PPIASE"/>
    <property type="match status" value="1"/>
</dbReference>
<evidence type="ECO:0000256" key="4">
    <source>
        <dbReference type="ARBA" id="ARBA00016902"/>
    </source>
</evidence>
<feature type="domain" description="PPIase FKBP-type" evidence="17">
    <location>
        <begin position="162"/>
        <end position="215"/>
    </location>
</feature>
<evidence type="ECO:0000256" key="6">
    <source>
        <dbReference type="ARBA" id="ARBA00022618"/>
    </source>
</evidence>
<proteinExistence type="inferred from homology"/>
<dbReference type="SUPFAM" id="SSF109998">
    <property type="entry name" value="Triger factor/SurA peptide-binding domain-like"/>
    <property type="match status" value="1"/>
</dbReference>
<evidence type="ECO:0000259" key="17">
    <source>
        <dbReference type="PROSITE" id="PS50059"/>
    </source>
</evidence>
<dbReference type="GO" id="GO:0003755">
    <property type="term" value="F:peptidyl-prolyl cis-trans isomerase activity"/>
    <property type="evidence" value="ECO:0007669"/>
    <property type="project" value="UniProtKB-UniRule"/>
</dbReference>
<keyword evidence="9 12" id="KW-0413">Isomerase</keyword>